<evidence type="ECO:0000313" key="2">
    <source>
        <dbReference type="Proteomes" id="UP001375539"/>
    </source>
</evidence>
<protein>
    <submittedName>
        <fullName evidence="1">Uncharacterized protein</fullName>
    </submittedName>
</protein>
<proteinExistence type="predicted"/>
<reference evidence="1" key="1">
    <citation type="submission" date="2024-03" db="EMBL/GenBank/DDBJ databases">
        <title>Novel Streptomyces species of biotechnological and ecological value are a feature of Machair soil.</title>
        <authorList>
            <person name="Prole J.R."/>
            <person name="Goodfellow M."/>
            <person name="Allenby N."/>
            <person name="Ward A.C."/>
        </authorList>
    </citation>
    <scope>NUCLEOTIDE SEQUENCE</scope>
    <source>
        <strain evidence="1">MS1.AVA.4</strain>
    </source>
</reference>
<keyword evidence="2" id="KW-1185">Reference proteome</keyword>
<gene>
    <name evidence="1" type="ORF">WKI58_26920</name>
</gene>
<dbReference type="EMBL" id="JBBKAI010000002">
    <property type="protein sequence ID" value="MEJ8660119.1"/>
    <property type="molecule type" value="Genomic_DNA"/>
</dbReference>
<dbReference type="Proteomes" id="UP001375539">
    <property type="component" value="Unassembled WGS sequence"/>
</dbReference>
<evidence type="ECO:0000313" key="1">
    <source>
        <dbReference type="EMBL" id="MEJ8660119.1"/>
    </source>
</evidence>
<name>A0ACC6QPH8_9ACTN</name>
<accession>A0ACC6QPH8</accession>
<sequence length="187" mass="20352">MVVFGVAFIALGLADHRAIWWRFQAQRHSDPAAAEPSSAGFLVQRLCCFAAAGLAFYGSWTNYQLHERERPDGAGQAEVLERTVAVAEWLDGSRMSPVFEGDDGAWNERMDPQLDGPERDDPTALLVWRSGELTPKGNVEHYEVSSSDGTTCLKVTAKPSADQPVPEGMSPIDFDLRAAAAEGPCTK</sequence>
<organism evidence="1 2">
    <name type="scientific">Streptomyces pratisoli</name>
    <dbReference type="NCBI Taxonomy" id="3139917"/>
    <lineage>
        <taxon>Bacteria</taxon>
        <taxon>Bacillati</taxon>
        <taxon>Actinomycetota</taxon>
        <taxon>Actinomycetes</taxon>
        <taxon>Kitasatosporales</taxon>
        <taxon>Streptomycetaceae</taxon>
        <taxon>Streptomyces</taxon>
    </lineage>
</organism>
<comment type="caution">
    <text evidence="1">The sequence shown here is derived from an EMBL/GenBank/DDBJ whole genome shotgun (WGS) entry which is preliminary data.</text>
</comment>